<feature type="compositionally biased region" description="Polar residues" evidence="1">
    <location>
        <begin position="110"/>
        <end position="130"/>
    </location>
</feature>
<reference evidence="3" key="1">
    <citation type="journal article" date="2010" name="Nature">
        <title>The Amphimedon queenslandica genome and the evolution of animal complexity.</title>
        <authorList>
            <person name="Srivastava M."/>
            <person name="Simakov O."/>
            <person name="Chapman J."/>
            <person name="Fahey B."/>
            <person name="Gauthier M.E."/>
            <person name="Mitros T."/>
            <person name="Richards G.S."/>
            <person name="Conaco C."/>
            <person name="Dacre M."/>
            <person name="Hellsten U."/>
            <person name="Larroux C."/>
            <person name="Putnam N.H."/>
            <person name="Stanke M."/>
            <person name="Adamska M."/>
            <person name="Darling A."/>
            <person name="Degnan S.M."/>
            <person name="Oakley T.H."/>
            <person name="Plachetzki D.C."/>
            <person name="Zhai Y."/>
            <person name="Adamski M."/>
            <person name="Calcino A."/>
            <person name="Cummins S.F."/>
            <person name="Goodstein D.M."/>
            <person name="Harris C."/>
            <person name="Jackson D.J."/>
            <person name="Leys S.P."/>
            <person name="Shu S."/>
            <person name="Woodcroft B.J."/>
            <person name="Vervoort M."/>
            <person name="Kosik K.S."/>
            <person name="Manning G."/>
            <person name="Degnan B.M."/>
            <person name="Rokhsar D.S."/>
        </authorList>
    </citation>
    <scope>NUCLEOTIDE SEQUENCE [LARGE SCALE GENOMIC DNA]</scope>
</reference>
<dbReference type="Proteomes" id="UP000007879">
    <property type="component" value="Unassembled WGS sequence"/>
</dbReference>
<feature type="region of interest" description="Disordered" evidence="1">
    <location>
        <begin position="652"/>
        <end position="680"/>
    </location>
</feature>
<feature type="compositionally biased region" description="Low complexity" evidence="1">
    <location>
        <begin position="159"/>
        <end position="188"/>
    </location>
</feature>
<dbReference type="OrthoDB" id="10689662at2759"/>
<feature type="compositionally biased region" description="Polar residues" evidence="1">
    <location>
        <begin position="353"/>
        <end position="380"/>
    </location>
</feature>
<feature type="region of interest" description="Disordered" evidence="1">
    <location>
        <begin position="507"/>
        <end position="528"/>
    </location>
</feature>
<gene>
    <name evidence="2" type="primary">109581206</name>
</gene>
<feature type="region of interest" description="Disordered" evidence="1">
    <location>
        <begin position="353"/>
        <end position="384"/>
    </location>
</feature>
<dbReference type="InParanoid" id="A0A1X7V514"/>
<feature type="compositionally biased region" description="Polar residues" evidence="1">
    <location>
        <begin position="145"/>
        <end position="156"/>
    </location>
</feature>
<proteinExistence type="predicted"/>
<organism evidence="2">
    <name type="scientific">Amphimedon queenslandica</name>
    <name type="common">Sponge</name>
    <dbReference type="NCBI Taxonomy" id="400682"/>
    <lineage>
        <taxon>Eukaryota</taxon>
        <taxon>Metazoa</taxon>
        <taxon>Porifera</taxon>
        <taxon>Demospongiae</taxon>
        <taxon>Heteroscleromorpha</taxon>
        <taxon>Haplosclerida</taxon>
        <taxon>Niphatidae</taxon>
        <taxon>Amphimedon</taxon>
    </lineage>
</organism>
<feature type="region of interest" description="Disordered" evidence="1">
    <location>
        <begin position="94"/>
        <end position="317"/>
    </location>
</feature>
<feature type="region of interest" description="Disordered" evidence="1">
    <location>
        <begin position="710"/>
        <end position="773"/>
    </location>
</feature>
<name>A0A1X7V514_AMPQE</name>
<evidence type="ECO:0000256" key="1">
    <source>
        <dbReference type="SAM" id="MobiDB-lite"/>
    </source>
</evidence>
<dbReference type="KEGG" id="aqu:109581206"/>
<protein>
    <submittedName>
        <fullName evidence="2">Uncharacterized protein</fullName>
    </submittedName>
</protein>
<feature type="compositionally biased region" description="Polar residues" evidence="1">
    <location>
        <begin position="281"/>
        <end position="291"/>
    </location>
</feature>
<dbReference type="AlphaFoldDB" id="A0A1X7V514"/>
<dbReference type="EnsemblMetazoa" id="Aqu2.1.35066_001">
    <property type="protein sequence ID" value="Aqu2.1.35066_001"/>
    <property type="gene ID" value="Aqu2.1.35066"/>
</dbReference>
<evidence type="ECO:0000313" key="2">
    <source>
        <dbReference type="EnsemblMetazoa" id="Aqu2.1.35066_001"/>
    </source>
</evidence>
<dbReference type="EnsemblMetazoa" id="XM_019995093.1">
    <property type="protein sequence ID" value="XP_019850652.1"/>
    <property type="gene ID" value="LOC109581206"/>
</dbReference>
<dbReference type="InterPro" id="IPR011993">
    <property type="entry name" value="PH-like_dom_sf"/>
</dbReference>
<feature type="compositionally biased region" description="Polar residues" evidence="1">
    <location>
        <begin position="189"/>
        <end position="205"/>
    </location>
</feature>
<feature type="compositionally biased region" description="Basic and acidic residues" evidence="1">
    <location>
        <begin position="293"/>
        <end position="307"/>
    </location>
</feature>
<feature type="compositionally biased region" description="Polar residues" evidence="1">
    <location>
        <begin position="215"/>
        <end position="224"/>
    </location>
</feature>
<feature type="compositionally biased region" description="Low complexity" evidence="1">
    <location>
        <begin position="235"/>
        <end position="245"/>
    </location>
</feature>
<feature type="region of interest" description="Disordered" evidence="1">
    <location>
        <begin position="837"/>
        <end position="866"/>
    </location>
</feature>
<reference evidence="2" key="2">
    <citation type="submission" date="2017-05" db="UniProtKB">
        <authorList>
            <consortium name="EnsemblMetazoa"/>
        </authorList>
    </citation>
    <scope>IDENTIFICATION</scope>
</reference>
<feature type="compositionally biased region" description="Polar residues" evidence="1">
    <location>
        <begin position="657"/>
        <end position="670"/>
    </location>
</feature>
<feature type="compositionally biased region" description="Basic and acidic residues" evidence="1">
    <location>
        <begin position="725"/>
        <end position="738"/>
    </location>
</feature>
<evidence type="ECO:0000313" key="3">
    <source>
        <dbReference type="Proteomes" id="UP000007879"/>
    </source>
</evidence>
<dbReference type="SUPFAM" id="SSF50729">
    <property type="entry name" value="PH domain-like"/>
    <property type="match status" value="1"/>
</dbReference>
<keyword evidence="3" id="KW-1185">Reference proteome</keyword>
<dbReference type="Gene3D" id="2.30.29.30">
    <property type="entry name" value="Pleckstrin-homology domain (PH domain)/Phosphotyrosine-binding domain (PTB)"/>
    <property type="match status" value="1"/>
</dbReference>
<sequence>MEVIPADALTPVGTYTGKCQLIFEKTSITIKGASSSEIGVWPYDVIRRFYCHDLIYFRFTSGRRGPYGVQDYKFRVNEHDLVALQKVLAQYTGAHFEPPPRSSRSHSESQVQASGALPSSGSHTPTNRLTHSPSVSHVLPPPTQPGYQTMTITGETKTIPPSTGPPSSSSSISRPPSVSSRLSSTGSPKNSPKLSTNKKFTSSLGTDDPFFGPQRTHSSSSVSSLDFGPTPSPTTPTFKASKTSPRTSRLSSHMYEDAEKIPPKSSGSSGGYDRLRKEESNPSSSTLTFSYDSVEKRIKSPSPKDKSPPLSPALTEKEIKHIKKYNKEPLINKSETVHHRRNAEYNYIDIPHSETSSECGSIDSRPNSSLIYDTPSSRPVSNAELLDSDRSSLYDVPPPSRPLLSDTYDIPRSSLSLPPSSTPITSRALPHLPNDYVNMRPQGNSFVMEDLYSVIPEPRSTNATVLQSEMVDGGGKETGELPGQKLAQEMAEEEGYILVNPATLPALVSPPPASRQSLSRSDSKTPPLEMDNEYIEVRRQPVVKTTLVSSGLDVPMSPLPSNDPAPPPVHHYINVPSRSPSQRKGTNPYEEITEVRPLLLMRSEATGIETLIITPVKEERSSTQDTNDTFTDSMISTDAVFDNSNVVAGGDDALPKVTSSETRISTTTLSEPVESGPPPIIARVSRSVVSDTSNNDLRNTTQYHNVSITGTINSKLSSPPASTDDASKDENKVCHLKTDAPPPLNFSLGDPEDSLSNPLEEDNGMEHSGGGHVETVTPEEEIQGLLKQDSVTSSLSDSLTPETSLSSNNLLLVGETHRSVSAPIPLSKSLIPVAQGSPDALHVSHRKRSLTSGDPLESPQYKEPSKKHTYVNVPAEFVPISPSPSSSHSPSTIKKPMPLPRPANISIITTGIGSCCYGEGKDTPSCLPLAVNSNCSNNNIYSSKVRALIRQFSS</sequence>
<feature type="compositionally biased region" description="Polar residues" evidence="1">
    <location>
        <begin position="710"/>
        <end position="721"/>
    </location>
</feature>
<accession>A0A1X7V514</accession>